<dbReference type="GO" id="GO:0004146">
    <property type="term" value="F:dihydrofolate reductase activity"/>
    <property type="evidence" value="ECO:0007669"/>
    <property type="project" value="UniProtKB-EC"/>
</dbReference>
<reference evidence="10 11" key="1">
    <citation type="submission" date="2024-04" db="EMBL/GenBank/DDBJ databases">
        <title>Novel species of the genus Ideonella isolated from streams.</title>
        <authorList>
            <person name="Lu H."/>
        </authorList>
    </citation>
    <scope>NUCLEOTIDE SEQUENCE [LARGE SCALE GENOMIC DNA]</scope>
    <source>
        <strain evidence="10 11">LYT19W</strain>
    </source>
</reference>
<keyword evidence="6 8" id="KW-0560">Oxidoreductase</keyword>
<dbReference type="Pfam" id="PF00186">
    <property type="entry name" value="DHFR_1"/>
    <property type="match status" value="1"/>
</dbReference>
<dbReference type="PRINTS" id="PR00070">
    <property type="entry name" value="DHFR"/>
</dbReference>
<proteinExistence type="inferred from homology"/>
<evidence type="ECO:0000256" key="2">
    <source>
        <dbReference type="ARBA" id="ARBA00009539"/>
    </source>
</evidence>
<keyword evidence="4 8" id="KW-0554">One-carbon metabolism</keyword>
<name>A0ABU9C5F7_9BURK</name>
<evidence type="ECO:0000256" key="1">
    <source>
        <dbReference type="ARBA" id="ARBA00004903"/>
    </source>
</evidence>
<dbReference type="Gene3D" id="3.40.430.10">
    <property type="entry name" value="Dihydrofolate Reductase, subunit A"/>
    <property type="match status" value="1"/>
</dbReference>
<evidence type="ECO:0000256" key="7">
    <source>
        <dbReference type="ARBA" id="ARBA00025067"/>
    </source>
</evidence>
<dbReference type="InterPro" id="IPR024072">
    <property type="entry name" value="DHFR-like_dom_sf"/>
</dbReference>
<comment type="pathway">
    <text evidence="1 8">Cofactor biosynthesis; tetrahydrofolate biosynthesis; 5,6,7,8-tetrahydrofolate from 7,8-dihydrofolate: step 1/1.</text>
</comment>
<dbReference type="RefSeq" id="WP_341399425.1">
    <property type="nucleotide sequence ID" value="NZ_JBBUTI010000007.1"/>
</dbReference>
<dbReference type="PANTHER" id="PTHR48069">
    <property type="entry name" value="DIHYDROFOLATE REDUCTASE"/>
    <property type="match status" value="1"/>
</dbReference>
<dbReference type="PROSITE" id="PS51330">
    <property type="entry name" value="DHFR_2"/>
    <property type="match status" value="1"/>
</dbReference>
<dbReference type="CDD" id="cd00209">
    <property type="entry name" value="DHFR"/>
    <property type="match status" value="1"/>
</dbReference>
<evidence type="ECO:0000256" key="4">
    <source>
        <dbReference type="ARBA" id="ARBA00022563"/>
    </source>
</evidence>
<evidence type="ECO:0000313" key="11">
    <source>
        <dbReference type="Proteomes" id="UP001379945"/>
    </source>
</evidence>
<keyword evidence="5 8" id="KW-0521">NADP</keyword>
<dbReference type="EC" id="1.5.1.3" evidence="3 8"/>
<dbReference type="PIRSF" id="PIRSF000194">
    <property type="entry name" value="DHFR"/>
    <property type="match status" value="1"/>
</dbReference>
<dbReference type="PANTHER" id="PTHR48069:SF3">
    <property type="entry name" value="DIHYDROFOLATE REDUCTASE"/>
    <property type="match status" value="1"/>
</dbReference>
<dbReference type="EMBL" id="JBBUTI010000007">
    <property type="protein sequence ID" value="MEK8047129.1"/>
    <property type="molecule type" value="Genomic_DNA"/>
</dbReference>
<organism evidence="10 11">
    <name type="scientific">Ideonella margarita</name>
    <dbReference type="NCBI Taxonomy" id="2984191"/>
    <lineage>
        <taxon>Bacteria</taxon>
        <taxon>Pseudomonadati</taxon>
        <taxon>Pseudomonadota</taxon>
        <taxon>Betaproteobacteria</taxon>
        <taxon>Burkholderiales</taxon>
        <taxon>Sphaerotilaceae</taxon>
        <taxon>Ideonella</taxon>
    </lineage>
</organism>
<evidence type="ECO:0000259" key="9">
    <source>
        <dbReference type="PROSITE" id="PS51330"/>
    </source>
</evidence>
<feature type="domain" description="DHFR" evidence="9">
    <location>
        <begin position="8"/>
        <end position="170"/>
    </location>
</feature>
<sequence length="175" mass="19283">MPASTTPPVTLIAALASDRGIGLNNQLLWHLPEDMAHFRRQTQGCPVIMGRKTWDSLPPRFRPLPGRQNIVITRQAGFDAPGAIVTHSVEDALSAADRTSPRVFVIGGEQIYQAALPVADELVLTEVELTLPADAFFPAWEHGSFTETSRERHQAAAPNAFHFSFVTYQRTPARN</sequence>
<protein>
    <recommendedName>
        <fullName evidence="3 8">Dihydrofolate reductase</fullName>
        <ecNumber evidence="3 8">1.5.1.3</ecNumber>
    </recommendedName>
</protein>
<comment type="catalytic activity">
    <reaction evidence="8">
        <text>(6S)-5,6,7,8-tetrahydrofolate + NADP(+) = 7,8-dihydrofolate + NADPH + H(+)</text>
        <dbReference type="Rhea" id="RHEA:15009"/>
        <dbReference type="ChEBI" id="CHEBI:15378"/>
        <dbReference type="ChEBI" id="CHEBI:57451"/>
        <dbReference type="ChEBI" id="CHEBI:57453"/>
        <dbReference type="ChEBI" id="CHEBI:57783"/>
        <dbReference type="ChEBI" id="CHEBI:58349"/>
        <dbReference type="EC" id="1.5.1.3"/>
    </reaction>
</comment>
<dbReference type="InterPro" id="IPR001796">
    <property type="entry name" value="DHFR_dom"/>
</dbReference>
<dbReference type="InterPro" id="IPR012259">
    <property type="entry name" value="DHFR"/>
</dbReference>
<evidence type="ECO:0000256" key="5">
    <source>
        <dbReference type="ARBA" id="ARBA00022857"/>
    </source>
</evidence>
<dbReference type="SUPFAM" id="SSF53597">
    <property type="entry name" value="Dihydrofolate reductase-like"/>
    <property type="match status" value="1"/>
</dbReference>
<dbReference type="Proteomes" id="UP001379945">
    <property type="component" value="Unassembled WGS sequence"/>
</dbReference>
<comment type="function">
    <text evidence="7 8">Key enzyme in folate metabolism. Catalyzes an essential reaction for de novo glycine and purine synthesis, and for DNA precursor synthesis.</text>
</comment>
<evidence type="ECO:0000256" key="8">
    <source>
        <dbReference type="PIRNR" id="PIRNR000194"/>
    </source>
</evidence>
<comment type="caution">
    <text evidence="10">The sequence shown here is derived from an EMBL/GenBank/DDBJ whole genome shotgun (WGS) entry which is preliminary data.</text>
</comment>
<comment type="similarity">
    <text evidence="2 8">Belongs to the dihydrofolate reductase family.</text>
</comment>
<evidence type="ECO:0000256" key="3">
    <source>
        <dbReference type="ARBA" id="ARBA00012856"/>
    </source>
</evidence>
<accession>A0ABU9C5F7</accession>
<keyword evidence="11" id="KW-1185">Reference proteome</keyword>
<gene>
    <name evidence="10" type="ORF">AACH00_12270</name>
</gene>
<evidence type="ECO:0000256" key="6">
    <source>
        <dbReference type="ARBA" id="ARBA00023002"/>
    </source>
</evidence>
<evidence type="ECO:0000313" key="10">
    <source>
        <dbReference type="EMBL" id="MEK8047129.1"/>
    </source>
</evidence>